<evidence type="ECO:0000313" key="8">
    <source>
        <dbReference type="EMBL" id="ALE03210.1"/>
    </source>
</evidence>
<gene>
    <name evidence="8" type="ORF">PU02_0396</name>
</gene>
<dbReference type="InterPro" id="IPR010817">
    <property type="entry name" value="HemY_N"/>
</dbReference>
<sequence>MRIILYSVVVCLVSAVFGWVASYNGIVVITALQTRISFSLLTFFSLSIVFLITLIFLWWFLQSLFSAPKVLYNYFYARRQKKCREALSEGLLAVFAGDYVTAQKMEQRSLKYFSGEHDPLMKLLQAHTLFLQKDSARSISFYENMKKEESTRLAGLYGLFREAVSMNAHEVAQHYAEEALALSPALSWAQQAVLERLASEEQWDEALDVFYKAQEVLPYAAHFTEDRRHMHALLLSGRALRLLEKYPIEARKTILKAYKLQPDFIPIITITADILYKLSETKKADKIVFNAWKKDPHPDIGTLYVERERGAVGRLKNARKLASYCPDTFESAFLVAKAALDAGEVALAREQAQKALEIYPRENVYLLLADIEEAQGNNQIAARQWLSLAVYAQRDPVWMCEGVIFPSWSIVSPVSGKLGGFEWKAPPCRVPVTLEIDPVKPEKEDEITKVTFIDSESSNQSFPLDDSFVAENIAGQKQDNKIRLNVDDPGVQGEEVSPGAKENFK</sequence>
<reference evidence="8 9" key="1">
    <citation type="journal article" date="2015" name="Genome Announc.">
        <title>Complete Genome Sequence of Bartonella ancashensis Strain 20.00, Isolated from the Blood of a Patient with Verruga Peruana.</title>
        <authorList>
            <person name="Hang J."/>
            <person name="Mullins K.E."/>
            <person name="Clifford R.J."/>
            <person name="Onmus-Leone F."/>
            <person name="Yang Y."/>
            <person name="Jiang J."/>
            <person name="Leguia M."/>
            <person name="Kasper M.R."/>
            <person name="Maguina C."/>
            <person name="Lesho E.P."/>
            <person name="Jarman R.G."/>
            <person name="Richards A.L."/>
            <person name="Blazes D."/>
        </authorList>
    </citation>
    <scope>NUCLEOTIDE SEQUENCE [LARGE SCALE GENOMIC DNA]</scope>
    <source>
        <strain evidence="8 9">20.00</strain>
    </source>
</reference>
<evidence type="ECO:0000256" key="4">
    <source>
        <dbReference type="ARBA" id="ARBA00023136"/>
    </source>
</evidence>
<keyword evidence="2 6" id="KW-0812">Transmembrane</keyword>
<dbReference type="Proteomes" id="UP000057213">
    <property type="component" value="Chromosome"/>
</dbReference>
<keyword evidence="4 6" id="KW-0472">Membrane</keyword>
<dbReference type="PATRIC" id="fig|1318743.3.peg.408"/>
<name>A0A0M5KWU5_9HYPH</name>
<dbReference type="EMBL" id="CP010401">
    <property type="protein sequence ID" value="ALE03210.1"/>
    <property type="molecule type" value="Genomic_DNA"/>
</dbReference>
<evidence type="ECO:0000259" key="7">
    <source>
        <dbReference type="Pfam" id="PF07219"/>
    </source>
</evidence>
<dbReference type="InterPro" id="IPR011990">
    <property type="entry name" value="TPR-like_helical_dom_sf"/>
</dbReference>
<keyword evidence="3 6" id="KW-1133">Transmembrane helix</keyword>
<evidence type="ECO:0000313" key="9">
    <source>
        <dbReference type="Proteomes" id="UP000057213"/>
    </source>
</evidence>
<evidence type="ECO:0000256" key="2">
    <source>
        <dbReference type="ARBA" id="ARBA00022692"/>
    </source>
</evidence>
<accession>A0A0M5KWU5</accession>
<evidence type="ECO:0000256" key="6">
    <source>
        <dbReference type="SAM" id="Phobius"/>
    </source>
</evidence>
<dbReference type="Pfam" id="PF07219">
    <property type="entry name" value="HemY_N"/>
    <property type="match status" value="1"/>
</dbReference>
<feature type="region of interest" description="Disordered" evidence="5">
    <location>
        <begin position="479"/>
        <end position="505"/>
    </location>
</feature>
<feature type="transmembrane region" description="Helical" evidence="6">
    <location>
        <begin position="6"/>
        <end position="26"/>
    </location>
</feature>
<dbReference type="Gene3D" id="1.25.40.10">
    <property type="entry name" value="Tetratricopeptide repeat domain"/>
    <property type="match status" value="1"/>
</dbReference>
<feature type="domain" description="HemY N-terminal" evidence="7">
    <location>
        <begin position="25"/>
        <end position="127"/>
    </location>
</feature>
<dbReference type="InterPro" id="IPR016982">
    <property type="entry name" value="Mms48"/>
</dbReference>
<dbReference type="KEGG" id="banc:PU02_0396"/>
<dbReference type="STRING" id="1318743.PU02_0396"/>
<protein>
    <submittedName>
        <fullName evidence="8">HemY-like protein</fullName>
    </submittedName>
</protein>
<evidence type="ECO:0000256" key="5">
    <source>
        <dbReference type="SAM" id="MobiDB-lite"/>
    </source>
</evidence>
<keyword evidence="9" id="KW-1185">Reference proteome</keyword>
<comment type="subcellular location">
    <subcellularLocation>
        <location evidence="1">Membrane</location>
    </subcellularLocation>
</comment>
<feature type="transmembrane region" description="Helical" evidence="6">
    <location>
        <begin position="38"/>
        <end position="61"/>
    </location>
</feature>
<dbReference type="SUPFAM" id="SSF48452">
    <property type="entry name" value="TPR-like"/>
    <property type="match status" value="1"/>
</dbReference>
<organism evidence="8 9">
    <name type="scientific">Bartonella ancashensis</name>
    <dbReference type="NCBI Taxonomy" id="1318743"/>
    <lineage>
        <taxon>Bacteria</taxon>
        <taxon>Pseudomonadati</taxon>
        <taxon>Pseudomonadota</taxon>
        <taxon>Alphaproteobacteria</taxon>
        <taxon>Hyphomicrobiales</taxon>
        <taxon>Bartonellaceae</taxon>
        <taxon>Bartonella</taxon>
    </lineage>
</organism>
<evidence type="ECO:0000256" key="1">
    <source>
        <dbReference type="ARBA" id="ARBA00004370"/>
    </source>
</evidence>
<dbReference type="PIRSF" id="PIRSF031802">
    <property type="entry name" value="UCP031802"/>
    <property type="match status" value="1"/>
</dbReference>
<dbReference type="GO" id="GO:0016020">
    <property type="term" value="C:membrane"/>
    <property type="evidence" value="ECO:0007669"/>
    <property type="project" value="UniProtKB-SubCell"/>
</dbReference>
<proteinExistence type="predicted"/>
<evidence type="ECO:0000256" key="3">
    <source>
        <dbReference type="ARBA" id="ARBA00022989"/>
    </source>
</evidence>
<dbReference type="AlphaFoldDB" id="A0A0M5KWU5"/>